<reference evidence="4 5" key="1">
    <citation type="journal article" date="2016" name="Nat. Commun.">
        <title>Thousands of microbial genomes shed light on interconnected biogeochemical processes in an aquifer system.</title>
        <authorList>
            <person name="Anantharaman K."/>
            <person name="Brown C.T."/>
            <person name="Hug L.A."/>
            <person name="Sharon I."/>
            <person name="Castelle C.J."/>
            <person name="Probst A.J."/>
            <person name="Thomas B.C."/>
            <person name="Singh A."/>
            <person name="Wilkins M.J."/>
            <person name="Karaoz U."/>
            <person name="Brodie E.L."/>
            <person name="Williams K.H."/>
            <person name="Hubbard S.S."/>
            <person name="Banfield J.F."/>
        </authorList>
    </citation>
    <scope>NUCLEOTIDE SEQUENCE [LARGE SCALE GENOMIC DNA]</scope>
</reference>
<dbReference type="CDD" id="cd17574">
    <property type="entry name" value="REC_OmpR"/>
    <property type="match status" value="1"/>
</dbReference>
<dbReference type="InterPro" id="IPR001789">
    <property type="entry name" value="Sig_transdc_resp-reg_receiver"/>
</dbReference>
<protein>
    <recommendedName>
        <fullName evidence="3">Response regulatory domain-containing protein</fullName>
    </recommendedName>
</protein>
<dbReference type="Proteomes" id="UP000178935">
    <property type="component" value="Unassembled WGS sequence"/>
</dbReference>
<comment type="caution">
    <text evidence="4">The sequence shown here is derived from an EMBL/GenBank/DDBJ whole genome shotgun (WGS) entry which is preliminary data.</text>
</comment>
<dbReference type="Gene3D" id="3.40.50.2300">
    <property type="match status" value="1"/>
</dbReference>
<evidence type="ECO:0000313" key="4">
    <source>
        <dbReference type="EMBL" id="OGZ87885.1"/>
    </source>
</evidence>
<dbReference type="PANTHER" id="PTHR44591:SF3">
    <property type="entry name" value="RESPONSE REGULATORY DOMAIN-CONTAINING PROTEIN"/>
    <property type="match status" value="1"/>
</dbReference>
<accession>A0A1G2JL76</accession>
<name>A0A1G2JL76_9BACT</name>
<gene>
    <name evidence="4" type="ORF">A2561_01035</name>
</gene>
<evidence type="ECO:0000259" key="3">
    <source>
        <dbReference type="PROSITE" id="PS50110"/>
    </source>
</evidence>
<organism evidence="4 5">
    <name type="scientific">Candidatus Staskawiczbacteria bacterium RIFOXYD1_FULL_32_13</name>
    <dbReference type="NCBI Taxonomy" id="1802234"/>
    <lineage>
        <taxon>Bacteria</taxon>
        <taxon>Candidatus Staskawicziibacteriota</taxon>
    </lineage>
</organism>
<feature type="modified residue" description="4-aspartylphosphate" evidence="2">
    <location>
        <position position="56"/>
    </location>
</feature>
<proteinExistence type="predicted"/>
<dbReference type="InterPro" id="IPR011006">
    <property type="entry name" value="CheY-like_superfamily"/>
</dbReference>
<dbReference type="InterPro" id="IPR050595">
    <property type="entry name" value="Bact_response_regulator"/>
</dbReference>
<dbReference type="EMBL" id="MHPU01000036">
    <property type="protein sequence ID" value="OGZ87885.1"/>
    <property type="molecule type" value="Genomic_DNA"/>
</dbReference>
<dbReference type="PANTHER" id="PTHR44591">
    <property type="entry name" value="STRESS RESPONSE REGULATOR PROTEIN 1"/>
    <property type="match status" value="1"/>
</dbReference>
<evidence type="ECO:0000313" key="5">
    <source>
        <dbReference type="Proteomes" id="UP000178935"/>
    </source>
</evidence>
<dbReference type="PROSITE" id="PS50110">
    <property type="entry name" value="RESPONSE_REGULATORY"/>
    <property type="match status" value="1"/>
</dbReference>
<dbReference type="GO" id="GO:0000160">
    <property type="term" value="P:phosphorelay signal transduction system"/>
    <property type="evidence" value="ECO:0007669"/>
    <property type="project" value="InterPro"/>
</dbReference>
<keyword evidence="1 2" id="KW-0597">Phosphoprotein</keyword>
<feature type="domain" description="Response regulatory" evidence="3">
    <location>
        <begin position="7"/>
        <end position="123"/>
    </location>
</feature>
<dbReference type="Pfam" id="PF00072">
    <property type="entry name" value="Response_reg"/>
    <property type="match status" value="1"/>
</dbReference>
<evidence type="ECO:0000256" key="2">
    <source>
        <dbReference type="PROSITE-ProRule" id="PRU00169"/>
    </source>
</evidence>
<dbReference type="AlphaFoldDB" id="A0A1G2JL76"/>
<dbReference type="SUPFAM" id="SSF52172">
    <property type="entry name" value="CheY-like"/>
    <property type="match status" value="1"/>
</dbReference>
<dbReference type="SMART" id="SM00448">
    <property type="entry name" value="REC"/>
    <property type="match status" value="1"/>
</dbReference>
<sequence>MTEKNKKVLIAEDTKSYLLVLSADFAASGFDVVTAENGEDGLAQAQKEDFDMIVSDIAMPKMDGITMAKKIREANVASPIIFLTNLSDMEHISSAIEAAGNAEYVIKSDITSQGIVERVKTRLGVK</sequence>
<evidence type="ECO:0000256" key="1">
    <source>
        <dbReference type="ARBA" id="ARBA00022553"/>
    </source>
</evidence>